<dbReference type="InterPro" id="IPR024203">
    <property type="entry name" value="Deoxy-glucuronate_isom_IolB"/>
</dbReference>
<dbReference type="NCBIfam" id="TIGR04378">
    <property type="entry name" value="myo_inos_iolB"/>
    <property type="match status" value="1"/>
</dbReference>
<reference evidence="3 4" key="1">
    <citation type="journal article" date="2009" name="Genome Res.">
        <title>Complete genome of the cellulolytic thermophile Acidothermus cellulolyticus 11B provides insights into its ecophysiological and evolutionary adaptations.</title>
        <authorList>
            <person name="Barabote R.D."/>
            <person name="Xie G."/>
            <person name="Leu D.H."/>
            <person name="Normand P."/>
            <person name="Necsulea A."/>
            <person name="Daubin V."/>
            <person name="Medigue C."/>
            <person name="Adney W.S."/>
            <person name="Xu X.C."/>
            <person name="Lapidus A."/>
            <person name="Parales R.E."/>
            <person name="Detter C."/>
            <person name="Pujic P."/>
            <person name="Bruce D."/>
            <person name="Lavire C."/>
            <person name="Challacombe J.F."/>
            <person name="Brettin T.S."/>
            <person name="Berry A.M."/>
        </authorList>
    </citation>
    <scope>NUCLEOTIDE SEQUENCE [LARGE SCALE GENOMIC DNA]</scope>
    <source>
        <strain evidence="4">ATCC 43068 / DSM 8971 / 11B</strain>
    </source>
</reference>
<dbReference type="HOGENOM" id="CLU_066438_0_0_11"/>
<dbReference type="InParanoid" id="A0LVW3"/>
<dbReference type="InterPro" id="IPR021120">
    <property type="entry name" value="KduI/IolB_isomerase"/>
</dbReference>
<dbReference type="GO" id="GO:0019310">
    <property type="term" value="P:inositol catabolic process"/>
    <property type="evidence" value="ECO:0007669"/>
    <property type="project" value="InterPro"/>
</dbReference>
<dbReference type="PANTHER" id="PTHR39193:SF1">
    <property type="entry name" value="5-DEOXY-GLUCURONATE ISOMERASE"/>
    <property type="match status" value="1"/>
</dbReference>
<dbReference type="PIRSF" id="PIRSF036628">
    <property type="entry name" value="IolB"/>
    <property type="match status" value="1"/>
</dbReference>
<keyword evidence="1 3" id="KW-0413">Isomerase</keyword>
<dbReference type="InterPro" id="IPR014710">
    <property type="entry name" value="RmlC-like_jellyroll"/>
</dbReference>
<dbReference type="STRING" id="351607.Acel_1801"/>
<dbReference type="RefSeq" id="WP_011720636.1">
    <property type="nucleotide sequence ID" value="NC_008578.1"/>
</dbReference>
<gene>
    <name evidence="3" type="ordered locus">Acel_1801</name>
</gene>
<dbReference type="InterPro" id="IPR011051">
    <property type="entry name" value="RmlC_Cupin_sf"/>
</dbReference>
<sequence length="314" mass="33901">MVTDQPWIVRGRRQGVIDVAVTPESAGWRYSGLRVVSLAAGAEFMTELPGMEGLVLPLAGGATVRVETATDGGAATTFELTGRRDVFSAITDFAYLPSGSRVTLTAPEGGRIAVATARTDAVLPARYGAASLVAVEVRGAGAMTRQVNAYCMPGVFDAARLLVVEVLTPEGNWSSYPPHKHDETTSDECELEEIYYFEVARDGPAYHRVYRSRPDRIIDVCAEVRTGDVVLVPYGYHGPSMAAPGYDLYYLNVMAGPGERAWRVSFDPAHRWVMDTWQQIAPDPRVPLVPAVGSGSSSRVPDPPASGRSRRENG</sequence>
<dbReference type="Pfam" id="PF04962">
    <property type="entry name" value="KduI"/>
    <property type="match status" value="1"/>
</dbReference>
<name>A0LVW3_ACIC1</name>
<dbReference type="AlphaFoldDB" id="A0LVW3"/>
<protein>
    <submittedName>
        <fullName evidence="3">5-deoxyglucuronate isomerase</fullName>
        <ecNumber evidence="3">5.3.1.-</ecNumber>
    </submittedName>
</protein>
<evidence type="ECO:0000256" key="2">
    <source>
        <dbReference type="SAM" id="MobiDB-lite"/>
    </source>
</evidence>
<evidence type="ECO:0000256" key="1">
    <source>
        <dbReference type="ARBA" id="ARBA00023235"/>
    </source>
</evidence>
<organism evidence="3 4">
    <name type="scientific">Acidothermus cellulolyticus (strain ATCC 43068 / DSM 8971 / 11B)</name>
    <dbReference type="NCBI Taxonomy" id="351607"/>
    <lineage>
        <taxon>Bacteria</taxon>
        <taxon>Bacillati</taxon>
        <taxon>Actinomycetota</taxon>
        <taxon>Actinomycetes</taxon>
        <taxon>Acidothermales</taxon>
        <taxon>Acidothermaceae</taxon>
        <taxon>Acidothermus</taxon>
    </lineage>
</organism>
<dbReference type="EC" id="5.3.1.-" evidence="3"/>
<dbReference type="Proteomes" id="UP000008221">
    <property type="component" value="Chromosome"/>
</dbReference>
<dbReference type="PANTHER" id="PTHR39193">
    <property type="entry name" value="5-DEOXY-GLUCURONATE ISOMERASE"/>
    <property type="match status" value="1"/>
</dbReference>
<feature type="region of interest" description="Disordered" evidence="2">
    <location>
        <begin position="286"/>
        <end position="314"/>
    </location>
</feature>
<keyword evidence="4" id="KW-1185">Reference proteome</keyword>
<accession>A0LVW3</accession>
<dbReference type="KEGG" id="ace:Acel_1801"/>
<evidence type="ECO:0000313" key="3">
    <source>
        <dbReference type="EMBL" id="ABK53573.1"/>
    </source>
</evidence>
<dbReference type="GO" id="GO:0008880">
    <property type="term" value="F:glucuronate isomerase activity"/>
    <property type="evidence" value="ECO:0007669"/>
    <property type="project" value="InterPro"/>
</dbReference>
<dbReference type="Gene3D" id="2.60.120.10">
    <property type="entry name" value="Jelly Rolls"/>
    <property type="match status" value="2"/>
</dbReference>
<proteinExistence type="predicted"/>
<dbReference type="EMBL" id="CP000481">
    <property type="protein sequence ID" value="ABK53573.1"/>
    <property type="molecule type" value="Genomic_DNA"/>
</dbReference>
<dbReference type="SUPFAM" id="SSF51182">
    <property type="entry name" value="RmlC-like cupins"/>
    <property type="match status" value="1"/>
</dbReference>
<dbReference type="eggNOG" id="COG3718">
    <property type="taxonomic scope" value="Bacteria"/>
</dbReference>
<evidence type="ECO:0000313" key="4">
    <source>
        <dbReference type="Proteomes" id="UP000008221"/>
    </source>
</evidence>